<proteinExistence type="predicted"/>
<accession>A0ABS9V508</accession>
<feature type="signal peptide" evidence="1">
    <location>
        <begin position="1"/>
        <end position="25"/>
    </location>
</feature>
<organism evidence="2 3">
    <name type="scientific">Belliella filtrata</name>
    <dbReference type="NCBI Taxonomy" id="2923435"/>
    <lineage>
        <taxon>Bacteria</taxon>
        <taxon>Pseudomonadati</taxon>
        <taxon>Bacteroidota</taxon>
        <taxon>Cytophagia</taxon>
        <taxon>Cytophagales</taxon>
        <taxon>Cyclobacteriaceae</taxon>
        <taxon>Belliella</taxon>
    </lineage>
</organism>
<reference evidence="2" key="1">
    <citation type="submission" date="2022-03" db="EMBL/GenBank/DDBJ databases">
        <title>De novo assembled genomes of Belliella spp. (Cyclobacteriaceae) strains.</title>
        <authorList>
            <person name="Szabo A."/>
            <person name="Korponai K."/>
            <person name="Felfoldi T."/>
        </authorList>
    </citation>
    <scope>NUCLEOTIDE SEQUENCE</scope>
    <source>
        <strain evidence="2">DSM 111904</strain>
    </source>
</reference>
<keyword evidence="3" id="KW-1185">Reference proteome</keyword>
<feature type="chain" id="PRO_5046112867" evidence="1">
    <location>
        <begin position="26"/>
        <end position="72"/>
    </location>
</feature>
<dbReference type="EMBL" id="JAKZGP010000080">
    <property type="protein sequence ID" value="MCH7411483.1"/>
    <property type="molecule type" value="Genomic_DNA"/>
</dbReference>
<sequence length="72" mass="8239">MERIFSGFLTIILVFNLFSFSQSNAQQTGYFSVGGDINSFYPVTWYDGAWASNKHTELNLGRSSIHANNQWR</sequence>
<keyword evidence="1" id="KW-0732">Signal</keyword>
<evidence type="ECO:0000313" key="3">
    <source>
        <dbReference type="Proteomes" id="UP001165489"/>
    </source>
</evidence>
<protein>
    <submittedName>
        <fullName evidence="2">Uncharacterized protein</fullName>
    </submittedName>
</protein>
<name>A0ABS9V508_9BACT</name>
<evidence type="ECO:0000256" key="1">
    <source>
        <dbReference type="SAM" id="SignalP"/>
    </source>
</evidence>
<gene>
    <name evidence="2" type="ORF">MM239_18995</name>
</gene>
<comment type="caution">
    <text evidence="2">The sequence shown here is derived from an EMBL/GenBank/DDBJ whole genome shotgun (WGS) entry which is preliminary data.</text>
</comment>
<dbReference type="RefSeq" id="WP_241349917.1">
    <property type="nucleotide sequence ID" value="NZ_JAKZGP010000080.1"/>
</dbReference>
<evidence type="ECO:0000313" key="2">
    <source>
        <dbReference type="EMBL" id="MCH7411483.1"/>
    </source>
</evidence>
<dbReference type="Proteomes" id="UP001165489">
    <property type="component" value="Unassembled WGS sequence"/>
</dbReference>